<feature type="transmembrane region" description="Helical" evidence="10">
    <location>
        <begin position="325"/>
        <end position="348"/>
    </location>
</feature>
<feature type="transmembrane region" description="Helical" evidence="10">
    <location>
        <begin position="360"/>
        <end position="379"/>
    </location>
</feature>
<keyword evidence="6 10" id="KW-1133">Transmembrane helix</keyword>
<feature type="transmembrane region" description="Helical" evidence="10">
    <location>
        <begin position="288"/>
        <end position="313"/>
    </location>
</feature>
<feature type="transmembrane region" description="Helical" evidence="10">
    <location>
        <begin position="253"/>
        <end position="276"/>
    </location>
</feature>
<evidence type="ECO:0000256" key="3">
    <source>
        <dbReference type="ARBA" id="ARBA00022449"/>
    </source>
</evidence>
<evidence type="ECO:0000313" key="11">
    <source>
        <dbReference type="EMBL" id="MCG6504615.1"/>
    </source>
</evidence>
<feature type="transmembrane region" description="Helical" evidence="10">
    <location>
        <begin position="425"/>
        <end position="448"/>
    </location>
</feature>
<gene>
    <name evidence="11" type="ORF">MB824_08910</name>
</gene>
<evidence type="ECO:0000313" key="12">
    <source>
        <dbReference type="Proteomes" id="UP001298424"/>
    </source>
</evidence>
<keyword evidence="4" id="KW-1003">Cell membrane</keyword>
<evidence type="ECO:0000256" key="10">
    <source>
        <dbReference type="SAM" id="Phobius"/>
    </source>
</evidence>
<evidence type="ECO:0000256" key="2">
    <source>
        <dbReference type="ARBA" id="ARBA00022448"/>
    </source>
</evidence>
<dbReference type="NCBIfam" id="TIGR00797">
    <property type="entry name" value="matE"/>
    <property type="match status" value="1"/>
</dbReference>
<keyword evidence="3" id="KW-0050">Antiport</keyword>
<evidence type="ECO:0000256" key="6">
    <source>
        <dbReference type="ARBA" id="ARBA00022989"/>
    </source>
</evidence>
<comment type="subcellular location">
    <subcellularLocation>
        <location evidence="1">Cell inner membrane</location>
        <topology evidence="1">Multi-pass membrane protein</topology>
    </subcellularLocation>
</comment>
<dbReference type="EMBL" id="JAKOOW010000033">
    <property type="protein sequence ID" value="MCG6504615.1"/>
    <property type="molecule type" value="Genomic_DNA"/>
</dbReference>
<dbReference type="InterPro" id="IPR048279">
    <property type="entry name" value="MdtK-like"/>
</dbReference>
<dbReference type="PIRSF" id="PIRSF006603">
    <property type="entry name" value="DinF"/>
    <property type="match status" value="1"/>
</dbReference>
<feature type="transmembrane region" description="Helical" evidence="10">
    <location>
        <begin position="20"/>
        <end position="40"/>
    </location>
</feature>
<organism evidence="11 12">
    <name type="scientific">Kingella pumchi</name>
    <dbReference type="NCBI Taxonomy" id="2779506"/>
    <lineage>
        <taxon>Bacteria</taxon>
        <taxon>Pseudomonadati</taxon>
        <taxon>Pseudomonadota</taxon>
        <taxon>Betaproteobacteria</taxon>
        <taxon>Neisseriales</taxon>
        <taxon>Neisseriaceae</taxon>
        <taxon>Kingella</taxon>
    </lineage>
</organism>
<dbReference type="Proteomes" id="UP001298424">
    <property type="component" value="Unassembled WGS sequence"/>
</dbReference>
<dbReference type="RefSeq" id="WP_238748131.1">
    <property type="nucleotide sequence ID" value="NZ_JAKOOW010000033.1"/>
</dbReference>
<accession>A0ABS9NPA2</accession>
<dbReference type="CDD" id="cd13131">
    <property type="entry name" value="MATE_NorM_like"/>
    <property type="match status" value="1"/>
</dbReference>
<comment type="caution">
    <text evidence="11">The sequence shown here is derived from an EMBL/GenBank/DDBJ whole genome shotgun (WGS) entry which is preliminary data.</text>
</comment>
<evidence type="ECO:0000256" key="9">
    <source>
        <dbReference type="ARBA" id="ARBA00031636"/>
    </source>
</evidence>
<feature type="transmembrane region" description="Helical" evidence="10">
    <location>
        <begin position="60"/>
        <end position="81"/>
    </location>
</feature>
<protein>
    <recommendedName>
        <fullName evidence="9">Multidrug-efflux transporter</fullName>
    </recommendedName>
</protein>
<feature type="transmembrane region" description="Helical" evidence="10">
    <location>
        <begin position="102"/>
        <end position="122"/>
    </location>
</feature>
<feature type="transmembrane region" description="Helical" evidence="10">
    <location>
        <begin position="400"/>
        <end position="419"/>
    </location>
</feature>
<dbReference type="PANTHER" id="PTHR43298">
    <property type="entry name" value="MULTIDRUG RESISTANCE PROTEIN NORM-RELATED"/>
    <property type="match status" value="1"/>
</dbReference>
<sequence length="461" mass="49333">MLLNLNRFSPSSFRSESGKLVSLALPMLLAQIASVGVGVVDTVMAGRAGKDDLAAVALGSAVFATVFITFLGIMTALNPMIAQQHGAGEQGEIGETGRQGMWFGLGLGAAGMLLMMALIKPLQGYLAGKGYGAYVLDTLGDYLFYVALAMPAAMVYRALYAYASSLDRPKPLMWTSWAALLLNVPLNYVFVYGKLGLPAMGGAGCGLATALVFWFSAAALGGHIVRNPYFAAFGLTARFSLPHKAAQRRIWQLGWPIGLSYFLEASLFTLIVWLIANFGQDTVSAQQVVISITSVVYMVPSAVGAATTVRIGFALGRRQFARARYIAGVSLAMGWALALLTLTVLVLFRRTLASFYTGDAAVIAIAANILLFAAVFQFFDFTQCIASYALRGYKITRAPMVIHGIAFWGLGLLPGYLLAHHAGMGVYGFWAALIASLAAAAVALVWYLEKCSRWAQQHRAL</sequence>
<feature type="transmembrane region" description="Helical" evidence="10">
    <location>
        <begin position="199"/>
        <end position="220"/>
    </location>
</feature>
<dbReference type="InterPro" id="IPR050222">
    <property type="entry name" value="MATE_MdtK"/>
</dbReference>
<dbReference type="PANTHER" id="PTHR43298:SF2">
    <property type="entry name" value="FMN_FAD EXPORTER YEEO-RELATED"/>
    <property type="match status" value="1"/>
</dbReference>
<keyword evidence="5 10" id="KW-0812">Transmembrane</keyword>
<proteinExistence type="predicted"/>
<keyword evidence="12" id="KW-1185">Reference proteome</keyword>
<dbReference type="Pfam" id="PF01554">
    <property type="entry name" value="MatE"/>
    <property type="match status" value="2"/>
</dbReference>
<feature type="transmembrane region" description="Helical" evidence="10">
    <location>
        <begin position="142"/>
        <end position="160"/>
    </location>
</feature>
<evidence type="ECO:0000256" key="5">
    <source>
        <dbReference type="ARBA" id="ARBA00022692"/>
    </source>
</evidence>
<dbReference type="InterPro" id="IPR002528">
    <property type="entry name" value="MATE_fam"/>
</dbReference>
<keyword evidence="2" id="KW-0813">Transport</keyword>
<reference evidence="11 12" key="1">
    <citation type="submission" date="2022-02" db="EMBL/GenBank/DDBJ databases">
        <title>Genome sequence data of Kingella unionensis sp. nov. strain CICC 24913 (CCUG 75125).</title>
        <authorList>
            <person name="Xiao M."/>
        </authorList>
    </citation>
    <scope>NUCLEOTIDE SEQUENCE [LARGE SCALE GENOMIC DNA]</scope>
    <source>
        <strain evidence="11 12">CICC 24913</strain>
    </source>
</reference>
<evidence type="ECO:0000256" key="7">
    <source>
        <dbReference type="ARBA" id="ARBA00023065"/>
    </source>
</evidence>
<evidence type="ECO:0000256" key="4">
    <source>
        <dbReference type="ARBA" id="ARBA00022475"/>
    </source>
</evidence>
<feature type="transmembrane region" description="Helical" evidence="10">
    <location>
        <begin position="172"/>
        <end position="193"/>
    </location>
</feature>
<evidence type="ECO:0000256" key="1">
    <source>
        <dbReference type="ARBA" id="ARBA00004429"/>
    </source>
</evidence>
<evidence type="ECO:0000256" key="8">
    <source>
        <dbReference type="ARBA" id="ARBA00023136"/>
    </source>
</evidence>
<keyword evidence="7" id="KW-0406">Ion transport</keyword>
<keyword evidence="8 10" id="KW-0472">Membrane</keyword>
<name>A0ABS9NPA2_9NEIS</name>